<dbReference type="Gene3D" id="1.10.287.470">
    <property type="entry name" value="Helix hairpin bin"/>
    <property type="match status" value="1"/>
</dbReference>
<keyword evidence="1" id="KW-0472">Membrane</keyword>
<dbReference type="InterPro" id="IPR058624">
    <property type="entry name" value="MdtA-like_HH"/>
</dbReference>
<accession>A0A644WBZ4</accession>
<proteinExistence type="predicted"/>
<evidence type="ECO:0000259" key="2">
    <source>
        <dbReference type="Pfam" id="PF25876"/>
    </source>
</evidence>
<dbReference type="GO" id="GO:1990281">
    <property type="term" value="C:efflux pump complex"/>
    <property type="evidence" value="ECO:0007669"/>
    <property type="project" value="TreeGrafter"/>
</dbReference>
<feature type="transmembrane region" description="Helical" evidence="1">
    <location>
        <begin position="12"/>
        <end position="34"/>
    </location>
</feature>
<dbReference type="Gene3D" id="2.40.50.100">
    <property type="match status" value="1"/>
</dbReference>
<keyword evidence="1" id="KW-1133">Transmembrane helix</keyword>
<dbReference type="NCBIfam" id="TIGR01730">
    <property type="entry name" value="RND_mfp"/>
    <property type="match status" value="1"/>
</dbReference>
<gene>
    <name evidence="3" type="primary">macA_14</name>
    <name evidence="3" type="ORF">SDC9_47284</name>
</gene>
<sequence>MTGDNNKKYMKKVFRFVIIAVLAIGVIGTFIFLWKKSQPKVIRYEVVEVTQGKIEKKTVATGKVEPRNEILIKPQLSGIISEIYKEAGDVVKAGDVIAKIKLIPDMVTLNSAESRVVKAQLAFDQSNSNFERDKKLFQEKVISREEFEKSQLQYQNDKAELKAAQDNLSLTRDGITGDKTLLSNTLVRSTINGTILDIPVKVGNSVIQSNNFNDGTTIASVANMNDMLFVGKLDETEVGRIKQGMPMEITIGAIQDVRLNAVLEYIAPKGVESNGAIMFDMKAAVKVPDDVFIRAGYSANAEIIFDRAEQILIVPESCLEFSQDTTFVHVLKTEEPQTFEKKQVVTGLSDGINIEIKSGLTLKDKIRGAEIIEKKPAAVN</sequence>
<dbReference type="AlphaFoldDB" id="A0A644WBZ4"/>
<dbReference type="InterPro" id="IPR006143">
    <property type="entry name" value="RND_pump_MFP"/>
</dbReference>
<feature type="domain" description="Multidrug resistance protein MdtA-like alpha-helical hairpin" evidence="2">
    <location>
        <begin position="108"/>
        <end position="166"/>
    </location>
</feature>
<comment type="caution">
    <text evidence="3">The sequence shown here is derived from an EMBL/GenBank/DDBJ whole genome shotgun (WGS) entry which is preliminary data.</text>
</comment>
<organism evidence="3">
    <name type="scientific">bioreactor metagenome</name>
    <dbReference type="NCBI Taxonomy" id="1076179"/>
    <lineage>
        <taxon>unclassified sequences</taxon>
        <taxon>metagenomes</taxon>
        <taxon>ecological metagenomes</taxon>
    </lineage>
</organism>
<dbReference type="Gene3D" id="6.20.50.140">
    <property type="match status" value="1"/>
</dbReference>
<dbReference type="EMBL" id="VSSQ01000770">
    <property type="protein sequence ID" value="MPM01047.1"/>
    <property type="molecule type" value="Genomic_DNA"/>
</dbReference>
<evidence type="ECO:0000256" key="1">
    <source>
        <dbReference type="SAM" id="Phobius"/>
    </source>
</evidence>
<dbReference type="PANTHER" id="PTHR30469">
    <property type="entry name" value="MULTIDRUG RESISTANCE PROTEIN MDTA"/>
    <property type="match status" value="1"/>
</dbReference>
<name>A0A644WBZ4_9ZZZZ</name>
<dbReference type="Pfam" id="PF25876">
    <property type="entry name" value="HH_MFP_RND"/>
    <property type="match status" value="1"/>
</dbReference>
<keyword evidence="1" id="KW-0812">Transmembrane</keyword>
<dbReference type="GO" id="GO:0015562">
    <property type="term" value="F:efflux transmembrane transporter activity"/>
    <property type="evidence" value="ECO:0007669"/>
    <property type="project" value="TreeGrafter"/>
</dbReference>
<protein>
    <submittedName>
        <fullName evidence="3">Macrolide export protein MacA</fullName>
    </submittedName>
</protein>
<dbReference type="SUPFAM" id="SSF111369">
    <property type="entry name" value="HlyD-like secretion proteins"/>
    <property type="match status" value="1"/>
</dbReference>
<evidence type="ECO:0000313" key="3">
    <source>
        <dbReference type="EMBL" id="MPM01047.1"/>
    </source>
</evidence>
<reference evidence="3" key="1">
    <citation type="submission" date="2019-08" db="EMBL/GenBank/DDBJ databases">
        <authorList>
            <person name="Kucharzyk K."/>
            <person name="Murdoch R.W."/>
            <person name="Higgins S."/>
            <person name="Loffler F."/>
        </authorList>
    </citation>
    <scope>NUCLEOTIDE SEQUENCE</scope>
</reference>
<dbReference type="PANTHER" id="PTHR30469:SF33">
    <property type="entry name" value="SLR1207 PROTEIN"/>
    <property type="match status" value="1"/>
</dbReference>
<dbReference type="Gene3D" id="2.40.30.170">
    <property type="match status" value="1"/>
</dbReference>